<feature type="domain" description="ALG11 mannosyltransferase N-terminal" evidence="4">
    <location>
        <begin position="35"/>
        <end position="111"/>
    </location>
</feature>
<comment type="caution">
    <text evidence="5">The sequence shown here is derived from an EMBL/GenBank/DDBJ whole genome shotgun (WGS) entry which is preliminary data.</text>
</comment>
<accession>A0AAD4XGK0</accession>
<dbReference type="PANTHER" id="PTHR45919">
    <property type="entry name" value="GDP-MAN:MAN(3)GLCNAC(2)-PP-DOL ALPHA-1,2-MANNOSYLTRANSFERASE"/>
    <property type="match status" value="1"/>
</dbReference>
<dbReference type="InterPro" id="IPR038013">
    <property type="entry name" value="ALG11"/>
</dbReference>
<dbReference type="GO" id="GO:0006487">
    <property type="term" value="P:protein N-linked glycosylation"/>
    <property type="evidence" value="ECO:0007669"/>
    <property type="project" value="TreeGrafter"/>
</dbReference>
<evidence type="ECO:0000313" key="5">
    <source>
        <dbReference type="EMBL" id="KAI3914987.1"/>
    </source>
</evidence>
<dbReference type="AlphaFoldDB" id="A0AAD4XGK0"/>
<reference evidence="5" key="1">
    <citation type="submission" date="2022-04" db="EMBL/GenBank/DDBJ databases">
        <title>A functionally conserved STORR gene fusion in Papaver species that diverged 16.8 million years ago.</title>
        <authorList>
            <person name="Catania T."/>
        </authorList>
    </citation>
    <scope>NUCLEOTIDE SEQUENCE</scope>
    <source>
        <strain evidence="5">S-188037</strain>
    </source>
</reference>
<dbReference type="GO" id="GO:0005789">
    <property type="term" value="C:endoplasmic reticulum membrane"/>
    <property type="evidence" value="ECO:0007669"/>
    <property type="project" value="UniProtKB-SubCell"/>
</dbReference>
<dbReference type="Pfam" id="PF15924">
    <property type="entry name" value="ALG11_N"/>
    <property type="match status" value="1"/>
</dbReference>
<evidence type="ECO:0000256" key="2">
    <source>
        <dbReference type="ARBA" id="ARBA00022679"/>
    </source>
</evidence>
<name>A0AAD4XGK0_9MAGN</name>
<keyword evidence="3" id="KW-0256">Endoplasmic reticulum</keyword>
<gene>
    <name evidence="5" type="ORF">MKW98_020534</name>
</gene>
<evidence type="ECO:0000259" key="4">
    <source>
        <dbReference type="Pfam" id="PF15924"/>
    </source>
</evidence>
<dbReference type="PANTHER" id="PTHR45919:SF1">
    <property type="entry name" value="GDP-MAN:MAN(3)GLCNAC(2)-PP-DOL ALPHA-1,2-MANNOSYLTRANSFERASE"/>
    <property type="match status" value="1"/>
</dbReference>
<comment type="subcellular location">
    <subcellularLocation>
        <location evidence="1">Endoplasmic reticulum membrane</location>
    </subcellularLocation>
</comment>
<feature type="non-terminal residue" evidence="5">
    <location>
        <position position="1"/>
    </location>
</feature>
<organism evidence="5 6">
    <name type="scientific">Papaver atlanticum</name>
    <dbReference type="NCBI Taxonomy" id="357466"/>
    <lineage>
        <taxon>Eukaryota</taxon>
        <taxon>Viridiplantae</taxon>
        <taxon>Streptophyta</taxon>
        <taxon>Embryophyta</taxon>
        <taxon>Tracheophyta</taxon>
        <taxon>Spermatophyta</taxon>
        <taxon>Magnoliopsida</taxon>
        <taxon>Ranunculales</taxon>
        <taxon>Papaveraceae</taxon>
        <taxon>Papaveroideae</taxon>
        <taxon>Papaver</taxon>
    </lineage>
</organism>
<protein>
    <recommendedName>
        <fullName evidence="4">ALG11 mannosyltransferase N-terminal domain-containing protein</fullName>
    </recommendedName>
</protein>
<keyword evidence="2" id="KW-0808">Transferase</keyword>
<proteinExistence type="predicted"/>
<sequence>EIPACLGFIVYVFSTVKRRAGRFDGDSVVGVDMCGERVLWCAVKAFQEVNSNLDCIIYTGDHDASPESLLTRAIYCFGVKLLQPPQVVHLYKRKWIEEGTYPRFTMVGQSFWFSLSVLGSSM</sequence>
<keyword evidence="6" id="KW-1185">Reference proteome</keyword>
<dbReference type="GO" id="GO:0004377">
    <property type="term" value="F:GDP-Man:Man(3)GlcNAc(2)-PP-Dol alpha-1,2-mannosyltransferase activity"/>
    <property type="evidence" value="ECO:0007669"/>
    <property type="project" value="InterPro"/>
</dbReference>
<evidence type="ECO:0000313" key="6">
    <source>
        <dbReference type="Proteomes" id="UP001202328"/>
    </source>
</evidence>
<dbReference type="InterPro" id="IPR031814">
    <property type="entry name" value="ALG11_N"/>
</dbReference>
<evidence type="ECO:0000256" key="3">
    <source>
        <dbReference type="ARBA" id="ARBA00022824"/>
    </source>
</evidence>
<dbReference type="EMBL" id="JAJJMB010009213">
    <property type="protein sequence ID" value="KAI3914987.1"/>
    <property type="molecule type" value="Genomic_DNA"/>
</dbReference>
<evidence type="ECO:0000256" key="1">
    <source>
        <dbReference type="ARBA" id="ARBA00004586"/>
    </source>
</evidence>
<dbReference type="Proteomes" id="UP001202328">
    <property type="component" value="Unassembled WGS sequence"/>
</dbReference>